<dbReference type="RefSeq" id="XP_067524728.1">
    <property type="nucleotide sequence ID" value="XM_067668627.1"/>
</dbReference>
<name>I1CLK2_RHIO9</name>
<accession>I1CLK2</accession>
<evidence type="ECO:0000313" key="3">
    <source>
        <dbReference type="Proteomes" id="UP000009138"/>
    </source>
</evidence>
<protein>
    <submittedName>
        <fullName evidence="2">Uncharacterized protein</fullName>
    </submittedName>
</protein>
<dbReference type="VEuPathDB" id="FungiDB:RO3G_14043"/>
<dbReference type="Proteomes" id="UP000009138">
    <property type="component" value="Unassembled WGS sequence"/>
</dbReference>
<dbReference type="AlphaFoldDB" id="I1CLK2"/>
<reference evidence="2 3" key="1">
    <citation type="journal article" date="2009" name="PLoS Genet.">
        <title>Genomic analysis of the basal lineage fungus Rhizopus oryzae reveals a whole-genome duplication.</title>
        <authorList>
            <person name="Ma L.-J."/>
            <person name="Ibrahim A.S."/>
            <person name="Skory C."/>
            <person name="Grabherr M.G."/>
            <person name="Burger G."/>
            <person name="Butler M."/>
            <person name="Elias M."/>
            <person name="Idnurm A."/>
            <person name="Lang B.F."/>
            <person name="Sone T."/>
            <person name="Abe A."/>
            <person name="Calvo S.E."/>
            <person name="Corrochano L.M."/>
            <person name="Engels R."/>
            <person name="Fu J."/>
            <person name="Hansberg W."/>
            <person name="Kim J.-M."/>
            <person name="Kodira C.D."/>
            <person name="Koehrsen M.J."/>
            <person name="Liu B."/>
            <person name="Miranda-Saavedra D."/>
            <person name="O'Leary S."/>
            <person name="Ortiz-Castellanos L."/>
            <person name="Poulter R."/>
            <person name="Rodriguez-Romero J."/>
            <person name="Ruiz-Herrera J."/>
            <person name="Shen Y.-Q."/>
            <person name="Zeng Q."/>
            <person name="Galagan J."/>
            <person name="Birren B.W."/>
            <person name="Cuomo C.A."/>
            <person name="Wickes B.L."/>
        </authorList>
    </citation>
    <scope>NUCLEOTIDE SEQUENCE [LARGE SCALE GENOMIC DNA]</scope>
    <source>
        <strain evidence="3">RA 99-880 / ATCC MYA-4621 / FGSC 9543 / NRRL 43880</strain>
    </source>
</reference>
<sequence length="64" mass="7551">MFQEEREKEQMQEEKESDITNFLVRLISILRNTLDKFLNGAERGPSRDHDGNLELSGIDLYPQR</sequence>
<dbReference type="EMBL" id="CH476744">
    <property type="protein sequence ID" value="EIE89332.1"/>
    <property type="molecule type" value="Genomic_DNA"/>
</dbReference>
<organism evidence="2 3">
    <name type="scientific">Rhizopus delemar (strain RA 99-880 / ATCC MYA-4621 / FGSC 9543 / NRRL 43880)</name>
    <name type="common">Mucormycosis agent</name>
    <name type="synonym">Rhizopus arrhizus var. delemar</name>
    <dbReference type="NCBI Taxonomy" id="246409"/>
    <lineage>
        <taxon>Eukaryota</taxon>
        <taxon>Fungi</taxon>
        <taxon>Fungi incertae sedis</taxon>
        <taxon>Mucoromycota</taxon>
        <taxon>Mucoromycotina</taxon>
        <taxon>Mucoromycetes</taxon>
        <taxon>Mucorales</taxon>
        <taxon>Mucorineae</taxon>
        <taxon>Rhizopodaceae</taxon>
        <taxon>Rhizopus</taxon>
    </lineage>
</organism>
<dbReference type="InParanoid" id="I1CLK2"/>
<feature type="region of interest" description="Disordered" evidence="1">
    <location>
        <begin position="41"/>
        <end position="64"/>
    </location>
</feature>
<proteinExistence type="predicted"/>
<dbReference type="GeneID" id="93621008"/>
<gene>
    <name evidence="2" type="ORF">RO3G_14043</name>
</gene>
<evidence type="ECO:0000256" key="1">
    <source>
        <dbReference type="SAM" id="MobiDB-lite"/>
    </source>
</evidence>
<keyword evidence="3" id="KW-1185">Reference proteome</keyword>
<evidence type="ECO:0000313" key="2">
    <source>
        <dbReference type="EMBL" id="EIE89332.1"/>
    </source>
</evidence>